<dbReference type="InterPro" id="IPR036390">
    <property type="entry name" value="WH_DNA-bd_sf"/>
</dbReference>
<evidence type="ECO:0000313" key="2">
    <source>
        <dbReference type="EMBL" id="GFP77646.1"/>
    </source>
</evidence>
<dbReference type="Pfam" id="PF03551">
    <property type="entry name" value="PadR"/>
    <property type="match status" value="1"/>
</dbReference>
<dbReference type="InterPro" id="IPR036388">
    <property type="entry name" value="WH-like_DNA-bd_sf"/>
</dbReference>
<accession>A0A6V8SLL2</accession>
<keyword evidence="3" id="KW-1185">Reference proteome</keyword>
<dbReference type="SUPFAM" id="SSF46785">
    <property type="entry name" value="Winged helix' DNA-binding domain"/>
    <property type="match status" value="1"/>
</dbReference>
<reference evidence="2 3" key="1">
    <citation type="submission" date="2020-07" db="EMBL/GenBank/DDBJ databases">
        <title>A new beta-1,3-glucan-decomposing anaerobic bacterium isolated from anoxic soil subjected to biological soil disinfestation.</title>
        <authorList>
            <person name="Ueki A."/>
            <person name="Tonouchi A."/>
        </authorList>
    </citation>
    <scope>NUCLEOTIDE SEQUENCE [LARGE SCALE GENOMIC DNA]</scope>
    <source>
        <strain evidence="2 3">TW1</strain>
    </source>
</reference>
<dbReference type="RefSeq" id="WP_183279010.1">
    <property type="nucleotide sequence ID" value="NZ_BLZR01000001.1"/>
</dbReference>
<protein>
    <recommendedName>
        <fullName evidence="1">Transcription regulator PadR N-terminal domain-containing protein</fullName>
    </recommendedName>
</protein>
<feature type="domain" description="Transcription regulator PadR N-terminal" evidence="1">
    <location>
        <begin position="14"/>
        <end position="87"/>
    </location>
</feature>
<evidence type="ECO:0000313" key="3">
    <source>
        <dbReference type="Proteomes" id="UP000580568"/>
    </source>
</evidence>
<dbReference type="EMBL" id="BLZR01000001">
    <property type="protein sequence ID" value="GFP77646.1"/>
    <property type="molecule type" value="Genomic_DNA"/>
</dbReference>
<comment type="caution">
    <text evidence="2">The sequence shown here is derived from an EMBL/GenBank/DDBJ whole genome shotgun (WGS) entry which is preliminary data.</text>
</comment>
<proteinExistence type="predicted"/>
<sequence>MDKELMRGSIDILLLSLIEKEDLYGYEIAKKLKEKSDELYSMGEGTLYPALQRLEKKELIHSYWLSSENGGRRKYYSITDNGRKKLSQKLSEWDLLNKLINNCREGFSWKSLIDTLVL</sequence>
<dbReference type="Gene3D" id="1.10.10.10">
    <property type="entry name" value="Winged helix-like DNA-binding domain superfamily/Winged helix DNA-binding domain"/>
    <property type="match status" value="1"/>
</dbReference>
<gene>
    <name evidence="2" type="ORF">bsdtw1_03804</name>
</gene>
<dbReference type="AlphaFoldDB" id="A0A6V8SLL2"/>
<name>A0A6V8SLL2_9CLOT</name>
<evidence type="ECO:0000259" key="1">
    <source>
        <dbReference type="Pfam" id="PF03551"/>
    </source>
</evidence>
<dbReference type="PANTHER" id="PTHR33169">
    <property type="entry name" value="PADR-FAMILY TRANSCRIPTIONAL REGULATOR"/>
    <property type="match status" value="1"/>
</dbReference>
<dbReference type="InterPro" id="IPR005149">
    <property type="entry name" value="Tscrpt_reg_PadR_N"/>
</dbReference>
<organism evidence="2 3">
    <name type="scientific">Clostridium fungisolvens</name>
    <dbReference type="NCBI Taxonomy" id="1604897"/>
    <lineage>
        <taxon>Bacteria</taxon>
        <taxon>Bacillati</taxon>
        <taxon>Bacillota</taxon>
        <taxon>Clostridia</taxon>
        <taxon>Eubacteriales</taxon>
        <taxon>Clostridiaceae</taxon>
        <taxon>Clostridium</taxon>
    </lineage>
</organism>
<dbReference type="InterPro" id="IPR052509">
    <property type="entry name" value="Metal_resp_DNA-bind_regulator"/>
</dbReference>
<dbReference type="PANTHER" id="PTHR33169:SF25">
    <property type="entry name" value="DNA-BINDING PROTEIN YIZB-RELATED"/>
    <property type="match status" value="1"/>
</dbReference>
<dbReference type="Proteomes" id="UP000580568">
    <property type="component" value="Unassembled WGS sequence"/>
</dbReference>